<feature type="domain" description="Phosphoadenosine phosphosulphate reductase" evidence="1">
    <location>
        <begin position="11"/>
        <end position="146"/>
    </location>
</feature>
<dbReference type="AlphaFoldDB" id="A0A285X8F0"/>
<dbReference type="PANTHER" id="PTHR43196">
    <property type="entry name" value="SULFATE ADENYLYLTRANSFERASE SUBUNIT 2"/>
    <property type="match status" value="1"/>
</dbReference>
<dbReference type="PANTHER" id="PTHR43196:SF2">
    <property type="entry name" value="PHOSPHOADENOSINE PHOSPHOSULFATE REDUCTASE"/>
    <property type="match status" value="1"/>
</dbReference>
<dbReference type="InterPro" id="IPR002500">
    <property type="entry name" value="PAPS_reduct_dom"/>
</dbReference>
<dbReference type="EMBL" id="OCMF01000006">
    <property type="protein sequence ID" value="SOC81568.1"/>
    <property type="molecule type" value="Genomic_DNA"/>
</dbReference>
<organism evidence="2 3">
    <name type="scientific">Salinimicrobium sediminis</name>
    <dbReference type="NCBI Taxonomy" id="1343891"/>
    <lineage>
        <taxon>Bacteria</taxon>
        <taxon>Pseudomonadati</taxon>
        <taxon>Bacteroidota</taxon>
        <taxon>Flavobacteriia</taxon>
        <taxon>Flavobacteriales</taxon>
        <taxon>Flavobacteriaceae</taxon>
        <taxon>Salinimicrobium</taxon>
    </lineage>
</organism>
<reference evidence="3" key="1">
    <citation type="submission" date="2017-09" db="EMBL/GenBank/DDBJ databases">
        <authorList>
            <person name="Varghese N."/>
            <person name="Submissions S."/>
        </authorList>
    </citation>
    <scope>NUCLEOTIDE SEQUENCE [LARGE SCALE GENOMIC DNA]</scope>
    <source>
        <strain evidence="3">CGMCC 1.12641</strain>
    </source>
</reference>
<sequence length="379" mass="43904">MCSMEQVKHLLGISGGKDSAALAIYMSKNYPTLDIEYYTCDTGKELKETYDLIKKLNSVLGKNIELYNSIDEENSPMDNPFDHFLALYGSYLPSPMARWCTKKMKLEPFENRVGDAPTISYVGIRGDENREGYVSKKENIQTIFPFRKNIWSEDVVKKVLANENIDKLKNYYESVVHEKSLLENLLEYVCRPISVQFTQKQKVNALLDADIKSFNKVVFEYLKTTDYPVGQLDSFSLIENTDNIGLQDVFDILESSGVGIPAYYKPIEYEVEIDGEIKKGTYSRSRSGCFFCFYQQKIEWVWLLEQHPDLYEKAVGYEKDGYAWAEETLEELRKPERVKAIKKEHYLRTLRQEKRSRTNSSWQDEILQAEGEGCASCFI</sequence>
<gene>
    <name evidence="2" type="ORF">SAMN06296241_3147</name>
</gene>
<proteinExistence type="predicted"/>
<dbReference type="SUPFAM" id="SSF52402">
    <property type="entry name" value="Adenine nucleotide alpha hydrolases-like"/>
    <property type="match status" value="1"/>
</dbReference>
<evidence type="ECO:0000313" key="3">
    <source>
        <dbReference type="Proteomes" id="UP000219193"/>
    </source>
</evidence>
<dbReference type="Pfam" id="PF01507">
    <property type="entry name" value="PAPS_reduct"/>
    <property type="match status" value="1"/>
</dbReference>
<dbReference type="GO" id="GO:0003824">
    <property type="term" value="F:catalytic activity"/>
    <property type="evidence" value="ECO:0007669"/>
    <property type="project" value="InterPro"/>
</dbReference>
<dbReference type="Proteomes" id="UP000219193">
    <property type="component" value="Unassembled WGS sequence"/>
</dbReference>
<dbReference type="InterPro" id="IPR014729">
    <property type="entry name" value="Rossmann-like_a/b/a_fold"/>
</dbReference>
<protein>
    <submittedName>
        <fullName evidence="2">Phosphoadenosine phosphosulfate reductase family protein</fullName>
    </submittedName>
</protein>
<name>A0A285X8F0_9FLAO</name>
<dbReference type="Gene3D" id="3.40.50.620">
    <property type="entry name" value="HUPs"/>
    <property type="match status" value="1"/>
</dbReference>
<evidence type="ECO:0000313" key="2">
    <source>
        <dbReference type="EMBL" id="SOC81568.1"/>
    </source>
</evidence>
<evidence type="ECO:0000259" key="1">
    <source>
        <dbReference type="Pfam" id="PF01507"/>
    </source>
</evidence>
<accession>A0A285X8F0</accession>
<dbReference type="InterPro" id="IPR050128">
    <property type="entry name" value="Sulfate_adenylyltrnsfr_sub2"/>
</dbReference>
<keyword evidence="3" id="KW-1185">Reference proteome</keyword>